<dbReference type="EMBL" id="CAJQZP010000501">
    <property type="protein sequence ID" value="CAG4964862.1"/>
    <property type="molecule type" value="Genomic_DNA"/>
</dbReference>
<gene>
    <name evidence="1" type="ORF">PAPOLLO_LOCUS7309</name>
</gene>
<dbReference type="OrthoDB" id="7423282at2759"/>
<proteinExistence type="predicted"/>
<name>A0A8S3WL99_PARAO</name>
<evidence type="ECO:0000313" key="2">
    <source>
        <dbReference type="Proteomes" id="UP000691718"/>
    </source>
</evidence>
<protein>
    <submittedName>
        <fullName evidence="1">(apollo) hypothetical protein</fullName>
    </submittedName>
</protein>
<reference evidence="1" key="1">
    <citation type="submission" date="2021-04" db="EMBL/GenBank/DDBJ databases">
        <authorList>
            <person name="Tunstrom K."/>
        </authorList>
    </citation>
    <scope>NUCLEOTIDE SEQUENCE</scope>
</reference>
<keyword evidence="2" id="KW-1185">Reference proteome</keyword>
<dbReference type="AlphaFoldDB" id="A0A8S3WL99"/>
<organism evidence="1 2">
    <name type="scientific">Parnassius apollo</name>
    <name type="common">Apollo butterfly</name>
    <name type="synonym">Papilio apollo</name>
    <dbReference type="NCBI Taxonomy" id="110799"/>
    <lineage>
        <taxon>Eukaryota</taxon>
        <taxon>Metazoa</taxon>
        <taxon>Ecdysozoa</taxon>
        <taxon>Arthropoda</taxon>
        <taxon>Hexapoda</taxon>
        <taxon>Insecta</taxon>
        <taxon>Pterygota</taxon>
        <taxon>Neoptera</taxon>
        <taxon>Endopterygota</taxon>
        <taxon>Lepidoptera</taxon>
        <taxon>Glossata</taxon>
        <taxon>Ditrysia</taxon>
        <taxon>Papilionoidea</taxon>
        <taxon>Papilionidae</taxon>
        <taxon>Parnassiinae</taxon>
        <taxon>Parnassini</taxon>
        <taxon>Parnassius</taxon>
        <taxon>Parnassius</taxon>
    </lineage>
</organism>
<dbReference type="Proteomes" id="UP000691718">
    <property type="component" value="Unassembled WGS sequence"/>
</dbReference>
<evidence type="ECO:0000313" key="1">
    <source>
        <dbReference type="EMBL" id="CAG4964862.1"/>
    </source>
</evidence>
<sequence length="332" mass="38889">MSEPEHPVQFWESQYSTVRDILEPVIFKRIIKIFDLPSESKKYEPPEEDISQLSSEQFFEATSFKEVRVTKIGNIQNPHFDFLYCNESETDMMKWESKFKQKDFDVSASDEFNKKAEIATKKIAAEFFEWWTGLGNEEYKSEIRRPEDIEDLFQVWFDEHASQGLRLELKTLPCVNQSIADYVGVPKASCQNFLKRQIASDIRAESSPAHTKAFGKCLPQKLKHIPPRNNTKNIWHGVKIPEDLRSMSCVWGEIQHLTSTKTFYKWLKMRHYLPMPPYFKTMDSHGEKKLFVVPSDYVVQQKSSTSITQELAFPVSEFNLELKEELSKILYD</sequence>
<accession>A0A8S3WL99</accession>
<comment type="caution">
    <text evidence="1">The sequence shown here is derived from an EMBL/GenBank/DDBJ whole genome shotgun (WGS) entry which is preliminary data.</text>
</comment>